<dbReference type="PROSITE" id="PS51480">
    <property type="entry name" value="DHAL"/>
    <property type="match status" value="1"/>
</dbReference>
<keyword evidence="1" id="KW-0808">Transferase</keyword>
<dbReference type="PANTHER" id="PTHR28629">
    <property type="entry name" value="TRIOKINASE/FMN CYCLASE"/>
    <property type="match status" value="1"/>
</dbReference>
<dbReference type="GO" id="GO:0004371">
    <property type="term" value="F:glycerone kinase activity"/>
    <property type="evidence" value="ECO:0007669"/>
    <property type="project" value="InterPro"/>
</dbReference>
<dbReference type="InterPro" id="IPR036117">
    <property type="entry name" value="DhaL_dom_sf"/>
</dbReference>
<evidence type="ECO:0000313" key="5">
    <source>
        <dbReference type="Proteomes" id="UP000016566"/>
    </source>
</evidence>
<dbReference type="GO" id="GO:0005829">
    <property type="term" value="C:cytosol"/>
    <property type="evidence" value="ECO:0007669"/>
    <property type="project" value="TreeGrafter"/>
</dbReference>
<evidence type="ECO:0000259" key="3">
    <source>
        <dbReference type="PROSITE" id="PS51480"/>
    </source>
</evidence>
<proteinExistence type="predicted"/>
<dbReference type="eggNOG" id="COG1461">
    <property type="taxonomic scope" value="Bacteria"/>
</dbReference>
<evidence type="ECO:0000256" key="1">
    <source>
        <dbReference type="ARBA" id="ARBA00022679"/>
    </source>
</evidence>
<dbReference type="PANTHER" id="PTHR28629:SF4">
    <property type="entry name" value="TRIOKINASE_FMN CYCLASE"/>
    <property type="match status" value="1"/>
</dbReference>
<feature type="domain" description="DhaL" evidence="3">
    <location>
        <begin position="1"/>
        <end position="101"/>
    </location>
</feature>
<comment type="caution">
    <text evidence="4">The sequence shown here is derived from an EMBL/GenBank/DDBJ whole genome shotgun (WGS) entry which is preliminary data.</text>
</comment>
<dbReference type="Pfam" id="PF02734">
    <property type="entry name" value="Dak2"/>
    <property type="match status" value="1"/>
</dbReference>
<protein>
    <submittedName>
        <fullName evidence="4">Dihydroxyacetone kinase, ATP-dependent</fullName>
    </submittedName>
</protein>
<evidence type="ECO:0000256" key="2">
    <source>
        <dbReference type="ARBA" id="ARBA00022777"/>
    </source>
</evidence>
<dbReference type="AlphaFoldDB" id="U2YN94"/>
<gene>
    <name evidence="4" type="ORF">MBELCI_2793</name>
</gene>
<dbReference type="STRING" id="1337093.MBELCI_2793"/>
<sequence>MVAWIEGMAAGIQSRGGAQIGDKTMIDAWLPAAAKARAALSGGGDLGACLDAACQGARSGRDHTAEIESRRGRSAKLGARSLGHMDPGAASAHLMLEAIRDAARRALGA</sequence>
<keyword evidence="2 4" id="KW-0418">Kinase</keyword>
<organism evidence="4 5">
    <name type="scientific">Limimaricola cinnabarinus LL-001</name>
    <dbReference type="NCBI Taxonomy" id="1337093"/>
    <lineage>
        <taxon>Bacteria</taxon>
        <taxon>Pseudomonadati</taxon>
        <taxon>Pseudomonadota</taxon>
        <taxon>Alphaproteobacteria</taxon>
        <taxon>Rhodobacterales</taxon>
        <taxon>Paracoccaceae</taxon>
        <taxon>Limimaricola</taxon>
    </lineage>
</organism>
<dbReference type="Proteomes" id="UP000016566">
    <property type="component" value="Unassembled WGS sequence"/>
</dbReference>
<dbReference type="SMART" id="SM01120">
    <property type="entry name" value="Dak2"/>
    <property type="match status" value="1"/>
</dbReference>
<evidence type="ECO:0000313" key="4">
    <source>
        <dbReference type="EMBL" id="GAD56741.1"/>
    </source>
</evidence>
<dbReference type="EMBL" id="BATB01000045">
    <property type="protein sequence ID" value="GAD56741.1"/>
    <property type="molecule type" value="Genomic_DNA"/>
</dbReference>
<keyword evidence="5" id="KW-1185">Reference proteome</keyword>
<name>U2YN94_9RHOB</name>
<dbReference type="SUPFAM" id="SSF101473">
    <property type="entry name" value="DhaL-like"/>
    <property type="match status" value="1"/>
</dbReference>
<dbReference type="Gene3D" id="1.25.40.340">
    <property type="match status" value="1"/>
</dbReference>
<reference evidence="4" key="1">
    <citation type="journal article" date="2013" name="Genome Announc.">
        <title>Draft Genome Sequence of Loktanella cinnabarina LL-001T, Isolated from Deep-Sea Floor Sediment.</title>
        <authorList>
            <person name="Nishi S."/>
            <person name="Tsubouchi T."/>
            <person name="Takaki Y."/>
            <person name="Koyanagi R."/>
            <person name="Satoh N."/>
            <person name="Maruyama T."/>
            <person name="Hatada Y."/>
        </authorList>
    </citation>
    <scope>NUCLEOTIDE SEQUENCE [LARGE SCALE GENOMIC DNA]</scope>
    <source>
        <strain evidence="4">LL-001</strain>
    </source>
</reference>
<accession>U2YN94</accession>
<dbReference type="InterPro" id="IPR050861">
    <property type="entry name" value="Dihydroxyacetone_Kinase"/>
</dbReference>
<dbReference type="InterPro" id="IPR004007">
    <property type="entry name" value="DhaL_dom"/>
</dbReference>
<dbReference type="GO" id="GO:0019563">
    <property type="term" value="P:glycerol catabolic process"/>
    <property type="evidence" value="ECO:0007669"/>
    <property type="project" value="TreeGrafter"/>
</dbReference>